<dbReference type="OrthoDB" id="6238402at2759"/>
<evidence type="ECO:0000256" key="13">
    <source>
        <dbReference type="SAM" id="MobiDB-lite"/>
    </source>
</evidence>
<evidence type="ECO:0000256" key="3">
    <source>
        <dbReference type="ARBA" id="ARBA00022448"/>
    </source>
</evidence>
<keyword evidence="8 12" id="KW-0406">Ion transport</keyword>
<evidence type="ECO:0000256" key="6">
    <source>
        <dbReference type="ARBA" id="ARBA00022989"/>
    </source>
</evidence>
<dbReference type="Pfam" id="PF00858">
    <property type="entry name" value="ASC"/>
    <property type="match status" value="1"/>
</dbReference>
<dbReference type="GO" id="GO:0005886">
    <property type="term" value="C:plasma membrane"/>
    <property type="evidence" value="ECO:0007669"/>
    <property type="project" value="TreeGrafter"/>
</dbReference>
<sequence length="419" mass="46223">MTVGLYAPVKKALGEFYSTTQINGISNASRATHPFRKSVWWVITLIAAGATAYGIYDVIATYLKFSVSTTVSVTQPEFLEFPAVTVCNLSPFPCSKVAALNNIEDLSKEGGRKEFADDQVTSNTYMYLLSSLTKEQKLQLVQDRDEFIRSCTYEGIDCKSFFLPFSNTTYGSCYVFNLKLNMDNDSDAGSRKVVFAGPSNGLQLELYLNASQWPSSVLSSEGGVRVVINQPSNLPSPEESGFDARTGSVTKMCRRMCLQAKIVKNCFCKLPYIQDYFTFSDGELDDSPICDVRSLDAMTSMTLGTQMQSHGRDRMKSEVVKVVIYFSSIIKETIAESPSVTSTDLLSSLGGALSLYLGISLVMFLEIIEIIPLAVLAFISKCFGIDQEQNNPPPRRRVPCRSAAPLENPAPNAWNTKPF</sequence>
<dbReference type="InterPro" id="IPR001873">
    <property type="entry name" value="ENaC"/>
</dbReference>
<dbReference type="AlphaFoldDB" id="A0A7R9A570"/>
<dbReference type="EMBL" id="LR901189">
    <property type="protein sequence ID" value="CAD7248008.1"/>
    <property type="molecule type" value="Genomic_DNA"/>
</dbReference>
<dbReference type="Gene3D" id="2.60.470.10">
    <property type="entry name" value="Acid-sensing ion channels like domains"/>
    <property type="match status" value="1"/>
</dbReference>
<evidence type="ECO:0000256" key="7">
    <source>
        <dbReference type="ARBA" id="ARBA00023053"/>
    </source>
</evidence>
<protein>
    <submittedName>
        <fullName evidence="15">Uncharacterized protein</fullName>
    </submittedName>
</protein>
<comment type="subcellular location">
    <subcellularLocation>
        <location evidence="1">Membrane</location>
        <topology evidence="1">Multi-pass membrane protein</topology>
    </subcellularLocation>
</comment>
<dbReference type="Proteomes" id="UP000677054">
    <property type="component" value="Unassembled WGS sequence"/>
</dbReference>
<proteinExistence type="inferred from homology"/>
<accession>A0A7R9A570</accession>
<feature type="transmembrane region" description="Helical" evidence="14">
    <location>
        <begin position="355"/>
        <end position="379"/>
    </location>
</feature>
<comment type="similarity">
    <text evidence="2 12">Belongs to the amiloride-sensitive sodium channel (TC 1.A.6) family.</text>
</comment>
<gene>
    <name evidence="15" type="ORF">DSTB1V02_LOCUS7831</name>
</gene>
<keyword evidence="11 12" id="KW-0407">Ion channel</keyword>
<feature type="transmembrane region" description="Helical" evidence="14">
    <location>
        <begin position="39"/>
        <end position="56"/>
    </location>
</feature>
<name>A0A7R9A570_9CRUS</name>
<evidence type="ECO:0000256" key="12">
    <source>
        <dbReference type="RuleBase" id="RU000679"/>
    </source>
</evidence>
<evidence type="ECO:0000256" key="14">
    <source>
        <dbReference type="SAM" id="Phobius"/>
    </source>
</evidence>
<keyword evidence="9 14" id="KW-0472">Membrane</keyword>
<keyword evidence="3 12" id="KW-0813">Transport</keyword>
<keyword evidence="16" id="KW-1185">Reference proteome</keyword>
<organism evidence="15">
    <name type="scientific">Darwinula stevensoni</name>
    <dbReference type="NCBI Taxonomy" id="69355"/>
    <lineage>
        <taxon>Eukaryota</taxon>
        <taxon>Metazoa</taxon>
        <taxon>Ecdysozoa</taxon>
        <taxon>Arthropoda</taxon>
        <taxon>Crustacea</taxon>
        <taxon>Oligostraca</taxon>
        <taxon>Ostracoda</taxon>
        <taxon>Podocopa</taxon>
        <taxon>Podocopida</taxon>
        <taxon>Darwinulocopina</taxon>
        <taxon>Darwinuloidea</taxon>
        <taxon>Darwinulidae</taxon>
        <taxon>Darwinula</taxon>
    </lineage>
</organism>
<feature type="region of interest" description="Disordered" evidence="13">
    <location>
        <begin position="390"/>
        <end position="419"/>
    </location>
</feature>
<evidence type="ECO:0000256" key="2">
    <source>
        <dbReference type="ARBA" id="ARBA00007193"/>
    </source>
</evidence>
<evidence type="ECO:0000256" key="11">
    <source>
        <dbReference type="ARBA" id="ARBA00023303"/>
    </source>
</evidence>
<reference evidence="15" key="1">
    <citation type="submission" date="2020-11" db="EMBL/GenBank/DDBJ databases">
        <authorList>
            <person name="Tran Van P."/>
        </authorList>
    </citation>
    <scope>NUCLEOTIDE SEQUENCE</scope>
</reference>
<evidence type="ECO:0000313" key="16">
    <source>
        <dbReference type="Proteomes" id="UP000677054"/>
    </source>
</evidence>
<keyword evidence="4 12" id="KW-0894">Sodium channel</keyword>
<dbReference type="GO" id="GO:0015280">
    <property type="term" value="F:ligand-gated sodium channel activity"/>
    <property type="evidence" value="ECO:0007669"/>
    <property type="project" value="TreeGrafter"/>
</dbReference>
<evidence type="ECO:0000256" key="4">
    <source>
        <dbReference type="ARBA" id="ARBA00022461"/>
    </source>
</evidence>
<evidence type="ECO:0000313" key="15">
    <source>
        <dbReference type="EMBL" id="CAD7248008.1"/>
    </source>
</evidence>
<dbReference type="PRINTS" id="PR01078">
    <property type="entry name" value="AMINACHANNEL"/>
</dbReference>
<keyword evidence="6 14" id="KW-1133">Transmembrane helix</keyword>
<evidence type="ECO:0000256" key="8">
    <source>
        <dbReference type="ARBA" id="ARBA00023065"/>
    </source>
</evidence>
<evidence type="ECO:0000256" key="9">
    <source>
        <dbReference type="ARBA" id="ARBA00023136"/>
    </source>
</evidence>
<dbReference type="PANTHER" id="PTHR11690">
    <property type="entry name" value="AMILORIDE-SENSITIVE SODIUM CHANNEL-RELATED"/>
    <property type="match status" value="1"/>
</dbReference>
<keyword evidence="7" id="KW-0915">Sodium</keyword>
<dbReference type="EMBL" id="CAJPEV010001672">
    <property type="protein sequence ID" value="CAG0893797.1"/>
    <property type="molecule type" value="Genomic_DNA"/>
</dbReference>
<evidence type="ECO:0000256" key="5">
    <source>
        <dbReference type="ARBA" id="ARBA00022692"/>
    </source>
</evidence>
<keyword evidence="10 12" id="KW-0739">Sodium transport</keyword>
<keyword evidence="5 12" id="KW-0812">Transmembrane</keyword>
<evidence type="ECO:0000256" key="1">
    <source>
        <dbReference type="ARBA" id="ARBA00004141"/>
    </source>
</evidence>
<evidence type="ECO:0000256" key="10">
    <source>
        <dbReference type="ARBA" id="ARBA00023201"/>
    </source>
</evidence>